<dbReference type="AlphaFoldDB" id="A0A969WB77"/>
<evidence type="ECO:0000256" key="1">
    <source>
        <dbReference type="SAM" id="SignalP"/>
    </source>
</evidence>
<keyword evidence="4" id="KW-1185">Reference proteome</keyword>
<feature type="domain" description="BIG2" evidence="2">
    <location>
        <begin position="233"/>
        <end position="316"/>
    </location>
</feature>
<dbReference type="InterPro" id="IPR008964">
    <property type="entry name" value="Invasin/intimin_cell_adhesion"/>
</dbReference>
<evidence type="ECO:0000259" key="2">
    <source>
        <dbReference type="SMART" id="SM00635"/>
    </source>
</evidence>
<name>A0A969WB77_9GAMM</name>
<reference evidence="3" key="1">
    <citation type="submission" date="2020-03" db="EMBL/GenBank/DDBJ databases">
        <title>Solimonas marina sp. nov., isolated from deep seawater of the Pacific Ocean.</title>
        <authorList>
            <person name="Liu X."/>
            <person name="Lai Q."/>
            <person name="Sun F."/>
            <person name="Gai Y."/>
            <person name="Li G."/>
            <person name="Shao Z."/>
        </authorList>
    </citation>
    <scope>NUCLEOTIDE SEQUENCE</scope>
    <source>
        <strain evidence="3">C16B3</strain>
    </source>
</reference>
<dbReference type="PROSITE" id="PS51257">
    <property type="entry name" value="PROKAR_LIPOPROTEIN"/>
    <property type="match status" value="1"/>
</dbReference>
<feature type="chain" id="PRO_5036810079" description="BIG2 domain-containing protein" evidence="1">
    <location>
        <begin position="21"/>
        <end position="505"/>
    </location>
</feature>
<dbReference type="Proteomes" id="UP000653472">
    <property type="component" value="Unassembled WGS sequence"/>
</dbReference>
<feature type="domain" description="BIG2" evidence="2">
    <location>
        <begin position="134"/>
        <end position="223"/>
    </location>
</feature>
<proteinExistence type="predicted"/>
<dbReference type="SMART" id="SM00635">
    <property type="entry name" value="BID_2"/>
    <property type="match status" value="3"/>
</dbReference>
<sequence>MKAVTGIRWLLMVLCALALAACGNGSVKSPDAESVLTSLTISPSTATLALGRTQQFTASGTCQIADQEPTPCSPSGLDWETSDSNVATIDDNGLLTSVGQGTVTVTASKDGVTSNTATVTVGAPVLESLVVYTIVDGESTGESSATVALGSTQAYKVFGVYSNSSDPQEINALLTPITWTSSDTSVATVAPTNTVQTNATPVGVGTATLTASTTNSEGTDLTGDGTITVTNAALVAVSRIDPTSASISVGASQTFTVYATYADGSESAVDPSDIDWTSSDATIATVDATGSATGVAEGTVTITATLKDSVSSSGSTRSISATLVISPAACTSAMLASQGAETSVEKNSDLLCLGCIIADQANVIDDDSTNYASAYIPVGLLGGDISLTVTAADGMQYDASTDAPATTGFIIARPANQLLSAELLDTITVSTLMDGSVVESGTADSNLLRLTLLGQLGDNELALVTINATQPYDAIKLTLSSGLLSALTTTQIYSACATAAPPTTE</sequence>
<dbReference type="SUPFAM" id="SSF49373">
    <property type="entry name" value="Invasin/intimin cell-adhesion fragments"/>
    <property type="match status" value="2"/>
</dbReference>
<gene>
    <name evidence="3" type="ORF">G7Y82_16785</name>
</gene>
<keyword evidence="1" id="KW-0732">Signal</keyword>
<dbReference type="EMBL" id="JAAVXB010000011">
    <property type="protein sequence ID" value="NKF23972.1"/>
    <property type="molecule type" value="Genomic_DNA"/>
</dbReference>
<feature type="signal peptide" evidence="1">
    <location>
        <begin position="1"/>
        <end position="20"/>
    </location>
</feature>
<organism evidence="3 4">
    <name type="scientific">Solimonas marina</name>
    <dbReference type="NCBI Taxonomy" id="2714601"/>
    <lineage>
        <taxon>Bacteria</taxon>
        <taxon>Pseudomonadati</taxon>
        <taxon>Pseudomonadota</taxon>
        <taxon>Gammaproteobacteria</taxon>
        <taxon>Nevskiales</taxon>
        <taxon>Nevskiaceae</taxon>
        <taxon>Solimonas</taxon>
    </lineage>
</organism>
<comment type="caution">
    <text evidence="3">The sequence shown here is derived from an EMBL/GenBank/DDBJ whole genome shotgun (WGS) entry which is preliminary data.</text>
</comment>
<feature type="domain" description="BIG2" evidence="2">
    <location>
        <begin position="35"/>
        <end position="119"/>
    </location>
</feature>
<dbReference type="RefSeq" id="WP_168149301.1">
    <property type="nucleotide sequence ID" value="NZ_JAAVXB010000011.1"/>
</dbReference>
<protein>
    <recommendedName>
        <fullName evidence="2">BIG2 domain-containing protein</fullName>
    </recommendedName>
</protein>
<evidence type="ECO:0000313" key="4">
    <source>
        <dbReference type="Proteomes" id="UP000653472"/>
    </source>
</evidence>
<dbReference type="Pfam" id="PF02368">
    <property type="entry name" value="Big_2"/>
    <property type="match status" value="2"/>
</dbReference>
<dbReference type="Gene3D" id="2.60.40.1080">
    <property type="match status" value="3"/>
</dbReference>
<evidence type="ECO:0000313" key="3">
    <source>
        <dbReference type="EMBL" id="NKF23972.1"/>
    </source>
</evidence>
<dbReference type="InterPro" id="IPR003343">
    <property type="entry name" value="Big_2"/>
</dbReference>
<accession>A0A969WB77</accession>